<dbReference type="InterPro" id="IPR036872">
    <property type="entry name" value="CH_dom_sf"/>
</dbReference>
<evidence type="ECO:0000259" key="7">
    <source>
        <dbReference type="PROSITE" id="PS50021"/>
    </source>
</evidence>
<feature type="compositionally biased region" description="Pro residues" evidence="6">
    <location>
        <begin position="471"/>
        <end position="480"/>
    </location>
</feature>
<feature type="compositionally biased region" description="Basic and acidic residues" evidence="6">
    <location>
        <begin position="173"/>
        <end position="210"/>
    </location>
</feature>
<dbReference type="SMART" id="SM01203">
    <property type="entry name" value="DUF3585"/>
    <property type="match status" value="1"/>
</dbReference>
<evidence type="ECO:0000256" key="5">
    <source>
        <dbReference type="SAM" id="Coils"/>
    </source>
</evidence>
<evidence type="ECO:0008006" key="11">
    <source>
        <dbReference type="Google" id="ProtNLM"/>
    </source>
</evidence>
<dbReference type="FunFam" id="1.10.418.10:FF:000023">
    <property type="entry name" value="EH domain-binding protein 1 isoform X1"/>
    <property type="match status" value="1"/>
</dbReference>
<dbReference type="PROSITE" id="PS50021">
    <property type="entry name" value="CH"/>
    <property type="match status" value="1"/>
</dbReference>
<feature type="compositionally biased region" description="Gly residues" evidence="6">
    <location>
        <begin position="126"/>
        <end position="135"/>
    </location>
</feature>
<feature type="compositionally biased region" description="Polar residues" evidence="6">
    <location>
        <begin position="1073"/>
        <end position="1086"/>
    </location>
</feature>
<dbReference type="SMART" id="SM00033">
    <property type="entry name" value="CH"/>
    <property type="match status" value="1"/>
</dbReference>
<dbReference type="InterPro" id="IPR050540">
    <property type="entry name" value="F-actin_Monoox_Mical"/>
</dbReference>
<feature type="region of interest" description="Disordered" evidence="6">
    <location>
        <begin position="109"/>
        <end position="135"/>
    </location>
</feature>
<feature type="compositionally biased region" description="Polar residues" evidence="6">
    <location>
        <begin position="1092"/>
        <end position="1103"/>
    </location>
</feature>
<evidence type="ECO:0000256" key="2">
    <source>
        <dbReference type="ARBA" id="ARBA00022553"/>
    </source>
</evidence>
<dbReference type="PROSITE" id="PS51848">
    <property type="entry name" value="BMERB"/>
    <property type="match status" value="1"/>
</dbReference>
<dbReference type="PANTHER" id="PTHR23167:SF42">
    <property type="entry name" value="EH DOMAIN-BINDING PROTEIN 1-LIKE PROTEIN 1"/>
    <property type="match status" value="1"/>
</dbReference>
<evidence type="ECO:0000256" key="1">
    <source>
        <dbReference type="ARBA" id="ARBA00004177"/>
    </source>
</evidence>
<evidence type="ECO:0000256" key="6">
    <source>
        <dbReference type="SAM" id="MobiDB-lite"/>
    </source>
</evidence>
<dbReference type="InterPro" id="IPR022735">
    <property type="entry name" value="bMERB_dom"/>
</dbReference>
<feature type="region of interest" description="Disordered" evidence="6">
    <location>
        <begin position="64"/>
        <end position="88"/>
    </location>
</feature>
<reference evidence="9" key="1">
    <citation type="journal article" date="2023" name="Science">
        <title>Genome structures resolve the early diversification of teleost fishes.</title>
        <authorList>
            <person name="Parey E."/>
            <person name="Louis A."/>
            <person name="Montfort J."/>
            <person name="Bouchez O."/>
            <person name="Roques C."/>
            <person name="Iampietro C."/>
            <person name="Lluch J."/>
            <person name="Castinel A."/>
            <person name="Donnadieu C."/>
            <person name="Desvignes T."/>
            <person name="Floi Bucao C."/>
            <person name="Jouanno E."/>
            <person name="Wen M."/>
            <person name="Mejri S."/>
            <person name="Dirks R."/>
            <person name="Jansen H."/>
            <person name="Henkel C."/>
            <person name="Chen W.J."/>
            <person name="Zahm M."/>
            <person name="Cabau C."/>
            <person name="Klopp C."/>
            <person name="Thompson A.W."/>
            <person name="Robinson-Rechavi M."/>
            <person name="Braasch I."/>
            <person name="Lecointre G."/>
            <person name="Bobe J."/>
            <person name="Postlethwait J.H."/>
            <person name="Berthelot C."/>
            <person name="Roest Crollius H."/>
            <person name="Guiguen Y."/>
        </authorList>
    </citation>
    <scope>NUCLEOTIDE SEQUENCE</scope>
    <source>
        <strain evidence="9">NC1722</strain>
    </source>
</reference>
<gene>
    <name evidence="9" type="ORF">AAFF_G00318500</name>
</gene>
<evidence type="ECO:0000313" key="9">
    <source>
        <dbReference type="EMBL" id="KAJ8405377.1"/>
    </source>
</evidence>
<dbReference type="GO" id="GO:0005768">
    <property type="term" value="C:endosome"/>
    <property type="evidence" value="ECO:0007669"/>
    <property type="project" value="UniProtKB-SubCell"/>
</dbReference>
<feature type="region of interest" description="Disordered" evidence="6">
    <location>
        <begin position="448"/>
        <end position="487"/>
    </location>
</feature>
<comment type="caution">
    <text evidence="9">The sequence shown here is derived from an EMBL/GenBank/DDBJ whole genome shotgun (WGS) entry which is preliminary data.</text>
</comment>
<dbReference type="Pfam" id="PF12130">
    <property type="entry name" value="bMERB_dom"/>
    <property type="match status" value="1"/>
</dbReference>
<feature type="region of interest" description="Disordered" evidence="6">
    <location>
        <begin position="642"/>
        <end position="666"/>
    </location>
</feature>
<keyword evidence="4 5" id="KW-0175">Coiled coil</keyword>
<feature type="region of interest" description="Disordered" evidence="6">
    <location>
        <begin position="514"/>
        <end position="559"/>
    </location>
</feature>
<feature type="compositionally biased region" description="Basic and acidic residues" evidence="6">
    <location>
        <begin position="72"/>
        <end position="83"/>
    </location>
</feature>
<dbReference type="Gene3D" id="1.10.418.10">
    <property type="entry name" value="Calponin-like domain"/>
    <property type="match status" value="1"/>
</dbReference>
<feature type="region of interest" description="Disordered" evidence="6">
    <location>
        <begin position="150"/>
        <end position="250"/>
    </location>
</feature>
<dbReference type="InterPro" id="IPR001715">
    <property type="entry name" value="CH_dom"/>
</dbReference>
<feature type="region of interest" description="Disordered" evidence="6">
    <location>
        <begin position="20"/>
        <end position="39"/>
    </location>
</feature>
<dbReference type="Proteomes" id="UP001221898">
    <property type="component" value="Unassembled WGS sequence"/>
</dbReference>
<dbReference type="PANTHER" id="PTHR23167">
    <property type="entry name" value="CALPONIN HOMOLOGY DOMAIN-CONTAINING PROTEIN DDB_G0272472-RELATED"/>
    <property type="match status" value="1"/>
</dbReference>
<feature type="coiled-coil region" evidence="5">
    <location>
        <begin position="1194"/>
        <end position="1221"/>
    </location>
</feature>
<evidence type="ECO:0000256" key="3">
    <source>
        <dbReference type="ARBA" id="ARBA00022753"/>
    </source>
</evidence>
<protein>
    <recommendedName>
        <fullName evidence="11">EH domain-binding protein 1-like protein 1</fullName>
    </recommendedName>
</protein>
<feature type="compositionally biased region" description="Polar residues" evidence="6">
    <location>
        <begin position="523"/>
        <end position="533"/>
    </location>
</feature>
<proteinExistence type="predicted"/>
<sequence length="1289" mass="143062">MGAIVGIFHRGYETVASMLQSSDPADGTDSHKDSASGEAEVVKSALFPQPEILLPVDPCGLSDESSMFSQEPVEKETLRHEEVTSEDGMELSTAAEPYMCILIEGEMRQEEYQSPSPSPTQDKEGGFAGFDNGGQGCMKKWPPLTEADLDEMSDENGGRETDDEEAPLIFDRQAWKGEEEGKDKDEDLEPILREKDETEEVDFRTGKEVDAVMSAPLHLDSGPEGLTAVFQPTDPKNVSAPSVQPTSEGSQDGAVQLLEICSDSSEQVSSVPAHNVIPPRRSKKHKEILPVVSPQKVASVIADKEPVPPRRSKKNDILPEMSLQEVAQGSISQESVFSLATKNLVPPPRNKKNTSTTEVLDKAGYTVPVNIAEEMLKKDSEELSTFNISPAQPKPVQSAFLESQVQAGHLQTLPLQTTCSSEQNLSTEGEKSSAEEILPVVKMRKVKHESSSLPVPMPRVKKRLSTTFPDDTPPQSPYPTSPSDVPETAQLPIQRKEQPTTQEVILTVKELVPPRRSKKKVSQQDIPTDSISQTTAPVPPVTELVPPLRSKKCRPPPEEFLKVEDTANEDASEEKLELYNLQAPSCPVVPTQDELQTEVESLDKREEDPAAKGLVVKMHQAKWEPSDLPFPMPPVRKFLSASFPDDTQTPAPLLAGDTETKPSSLWDSEQSTNQEVISVSFANEGLPLSSSAMKVEVHLNRLLTGSESLPLTDTVVDMEDSQKELDSTIPPQTQDDSTLLTFTEERASEKEKEVEMVLNTDIVREEVELEGWEEVMSRSAGNFGEDSSKGQQMVQETPGLPVPMPRVKKRLSASFPDDTPPATTMSSPVSSPGLVNSTQFLLEWCQEVTKGHKGVKITNFNTSWRNGLAFCAILHHFYPDKVTYEMLDPYNIKLNNKKAFDGFAELGISRLLEPSDMVLQKVPDRLIVMTYLNQIRTHFTGQQLSVLQIERNSSQSSYTVGEPQDADAEAAVRYCTQRLQAGAISLDTNGKCAERETDLVPHTRSKHVSRVEESGSGVVNQAGGLGLGLTPVAPPRTHSTSGKSGFARVKDADLVRKRRSQLKGESVEETETSEQYSALQNTTEASPGQPESEANNGSTSTIGGQKPAKSEAAVPSERSELTEEENLETGQYVLNEMQALENEQRQIDSRADVVERTLRQLMESGSDQVEEERLIQEWFTLVNKKNALIRRQDHLQLLQEEQDLERRFELLNRELRAMMAIEDWQKTQAQQHREQLLLQELVSLVNQRDEIVRNLDAKERGAMEEDERLEKGLEQRRKKYSRKEKCMLQ</sequence>
<feature type="compositionally biased region" description="Polar residues" evidence="6">
    <location>
        <begin position="234"/>
        <end position="250"/>
    </location>
</feature>
<feature type="region of interest" description="Disordered" evidence="6">
    <location>
        <begin position="782"/>
        <end position="805"/>
    </location>
</feature>
<feature type="region of interest" description="Disordered" evidence="6">
    <location>
        <begin position="1003"/>
        <end position="1126"/>
    </location>
</feature>
<dbReference type="SUPFAM" id="SSF47576">
    <property type="entry name" value="Calponin-homology domain, CH-domain"/>
    <property type="match status" value="1"/>
</dbReference>
<keyword evidence="10" id="KW-1185">Reference proteome</keyword>
<keyword evidence="3" id="KW-0967">Endosome</keyword>
<evidence type="ECO:0000313" key="10">
    <source>
        <dbReference type="Proteomes" id="UP001221898"/>
    </source>
</evidence>
<dbReference type="Pfam" id="PF00307">
    <property type="entry name" value="CH"/>
    <property type="match status" value="1"/>
</dbReference>
<feature type="region of interest" description="Disordered" evidence="6">
    <location>
        <begin position="264"/>
        <end position="288"/>
    </location>
</feature>
<feature type="domain" description="Calponin-homology (CH)" evidence="7">
    <location>
        <begin position="835"/>
        <end position="940"/>
    </location>
</feature>
<evidence type="ECO:0000259" key="8">
    <source>
        <dbReference type="PROSITE" id="PS51848"/>
    </source>
</evidence>
<comment type="subcellular location">
    <subcellularLocation>
        <location evidence="1">Endosome</location>
    </subcellularLocation>
</comment>
<evidence type="ECO:0000256" key="4">
    <source>
        <dbReference type="ARBA" id="ARBA00023054"/>
    </source>
</evidence>
<accession>A0AAD7SMF2</accession>
<feature type="domain" description="BMERB" evidence="8">
    <location>
        <begin position="1114"/>
        <end position="1271"/>
    </location>
</feature>
<keyword evidence="2" id="KW-0597">Phosphoprotein</keyword>
<organism evidence="9 10">
    <name type="scientific">Aldrovandia affinis</name>
    <dbReference type="NCBI Taxonomy" id="143900"/>
    <lineage>
        <taxon>Eukaryota</taxon>
        <taxon>Metazoa</taxon>
        <taxon>Chordata</taxon>
        <taxon>Craniata</taxon>
        <taxon>Vertebrata</taxon>
        <taxon>Euteleostomi</taxon>
        <taxon>Actinopterygii</taxon>
        <taxon>Neopterygii</taxon>
        <taxon>Teleostei</taxon>
        <taxon>Notacanthiformes</taxon>
        <taxon>Halosauridae</taxon>
        <taxon>Aldrovandia</taxon>
    </lineage>
</organism>
<dbReference type="EMBL" id="JAINUG010000048">
    <property type="protein sequence ID" value="KAJ8405377.1"/>
    <property type="molecule type" value="Genomic_DNA"/>
</dbReference>
<name>A0AAD7SMF2_9TELE</name>